<keyword evidence="4" id="KW-1185">Reference proteome</keyword>
<dbReference type="OrthoDB" id="2495444at2759"/>
<evidence type="ECO:0000256" key="2">
    <source>
        <dbReference type="SAM" id="SignalP"/>
    </source>
</evidence>
<evidence type="ECO:0000256" key="1">
    <source>
        <dbReference type="SAM" id="MobiDB-lite"/>
    </source>
</evidence>
<evidence type="ECO:0000313" key="4">
    <source>
        <dbReference type="Proteomes" id="UP000324748"/>
    </source>
</evidence>
<feature type="region of interest" description="Disordered" evidence="1">
    <location>
        <begin position="46"/>
        <end position="83"/>
    </location>
</feature>
<proteinExistence type="predicted"/>
<dbReference type="Proteomes" id="UP000324748">
    <property type="component" value="Unassembled WGS sequence"/>
</dbReference>
<feature type="region of interest" description="Disordered" evidence="1">
    <location>
        <begin position="179"/>
        <end position="199"/>
    </location>
</feature>
<sequence length="1101" mass="125898">MPRSRSMKCSRFLFFFLCVEIPTAASPDDEEWHQLVDEYLQGSAEFGLTSPENGGRSYVREGQNSSKRGRVDPLGMPEANGMSASASESELRWIKEFHSGLLNGLPSSEYHQPSQASDTEGRETKRACYGRSIVTEKQRQCQDGQPRISRFHLDTHLPEVHKQQLDHAELPKCFAMGTESQQETEVRSGQPITDKKNGIDDQPGPSQLHLHDEFWKQCQSHPSSKTFHEFMETTVPPHNFPLSSSRIALDSSGQRQINQHQISYNIAINNVYQELHGSQTATVKRIGNWPVDIIIAQLPNSNDQDPTSLVIPLDSQGNIYDPHILNTAFKDLITWLNQKHSFIWNHLNRNLPAHPHLVFDFCKLIDWLFGEVFNPQNEIPVLGKTKTKVYDGVQFGKVQLWIIKLLQGLESLHTVSLAILGIWFKSTSDRWEEIFTIDDSFWVQPQFPSFIQGSKDVNMKSTFSTGLESQSIRVFSSDPVNSRASGDSGLHDDTQNHYRTCKDNQLYNCPESNKLKQKKAIHSDIPPRIPFTNSGSNGIQGFFHEGGMNGKQKTVIEHQRVQRAKKDSTIVDTKQKGKNKQTQTAQIHQNEGLHKKSKSDHSLIDERIHGSGERPCFSKKPPSGTPHSELDNPIQEEANAYQKPFEFAISSVYQALYGLPTSVVHRIGNWPAKIIVAPVMSSNGEDPISLILPLDLEGNVYYPYMLNKAFKNLNTWLNNKHMGIWTRISRNFPSHSNLVVDRHKLNNWLFREVFNPKHGVPVLGKTKIKVFDGIQFGEVQICIIKLLHGSESLQKISLEISELWFKYTRDNSRQILEIDDSSRIQQQVPIIPKEDYDALESSANFDFKKLSCFLTRAYEKVGKAVEAGNDHEEDIKFPTWMKDSFFSDIPSAKDAVSKSILQIFSNILSGIRFVEQRVHKIIKGTSFAFTMHRKDENSFHVMPLSSDCKYIAREREWKLMMKKFISSLEYHSDCVFSYACSIGLKIESPTQNQLLDWILGNLYGTNSNLQLPVVGKVEKSICKEGKTPKFDEIQTFIMLVFSKKYPYKYQYAAIVLISYWFKVINSKFWKEYFKTDQEYSKFVISAVNHRKCEEEKIKPAN</sequence>
<feature type="region of interest" description="Disordered" evidence="1">
    <location>
        <begin position="104"/>
        <end position="124"/>
    </location>
</feature>
<name>A0A5B0Q0E4_PUCGR</name>
<keyword evidence="2" id="KW-0732">Signal</keyword>
<dbReference type="EMBL" id="VSWC01000040">
    <property type="protein sequence ID" value="KAA1106509.1"/>
    <property type="molecule type" value="Genomic_DNA"/>
</dbReference>
<feature type="compositionally biased region" description="Polar residues" evidence="1">
    <location>
        <begin position="105"/>
        <end position="118"/>
    </location>
</feature>
<feature type="signal peptide" evidence="2">
    <location>
        <begin position="1"/>
        <end position="25"/>
    </location>
</feature>
<feature type="compositionally biased region" description="Basic and acidic residues" evidence="1">
    <location>
        <begin position="591"/>
        <end position="612"/>
    </location>
</feature>
<evidence type="ECO:0000313" key="3">
    <source>
        <dbReference type="EMBL" id="KAA1106509.1"/>
    </source>
</evidence>
<feature type="region of interest" description="Disordered" evidence="1">
    <location>
        <begin position="561"/>
        <end position="631"/>
    </location>
</feature>
<comment type="caution">
    <text evidence="3">The sequence shown here is derived from an EMBL/GenBank/DDBJ whole genome shotgun (WGS) entry which is preliminary data.</text>
</comment>
<organism evidence="3 4">
    <name type="scientific">Puccinia graminis f. sp. tritici</name>
    <dbReference type="NCBI Taxonomy" id="56615"/>
    <lineage>
        <taxon>Eukaryota</taxon>
        <taxon>Fungi</taxon>
        <taxon>Dikarya</taxon>
        <taxon>Basidiomycota</taxon>
        <taxon>Pucciniomycotina</taxon>
        <taxon>Pucciniomycetes</taxon>
        <taxon>Pucciniales</taxon>
        <taxon>Pucciniaceae</taxon>
        <taxon>Puccinia</taxon>
    </lineage>
</organism>
<gene>
    <name evidence="3" type="ORF">PGT21_035776</name>
</gene>
<feature type="compositionally biased region" description="Basic and acidic residues" evidence="1">
    <location>
        <begin position="561"/>
        <end position="575"/>
    </location>
</feature>
<feature type="chain" id="PRO_5022970049" evidence="2">
    <location>
        <begin position="26"/>
        <end position="1101"/>
    </location>
</feature>
<reference evidence="3 4" key="1">
    <citation type="submission" date="2019-05" db="EMBL/GenBank/DDBJ databases">
        <title>Emergence of the Ug99 lineage of the wheat stem rust pathogen through somatic hybridization.</title>
        <authorList>
            <person name="Li F."/>
            <person name="Upadhyaya N.M."/>
            <person name="Sperschneider J."/>
            <person name="Matny O."/>
            <person name="Nguyen-Phuc H."/>
            <person name="Mago R."/>
            <person name="Raley C."/>
            <person name="Miller M.E."/>
            <person name="Silverstein K.A.T."/>
            <person name="Henningsen E."/>
            <person name="Hirsch C.D."/>
            <person name="Visser B."/>
            <person name="Pretorius Z.A."/>
            <person name="Steffenson B.J."/>
            <person name="Schwessinger B."/>
            <person name="Dodds P.N."/>
            <person name="Figueroa M."/>
        </authorList>
    </citation>
    <scope>NUCLEOTIDE SEQUENCE [LARGE SCALE GENOMIC DNA]</scope>
    <source>
        <strain evidence="3">21-0</strain>
    </source>
</reference>
<protein>
    <submittedName>
        <fullName evidence="3">Uncharacterized protein</fullName>
    </submittedName>
</protein>
<accession>A0A5B0Q0E4</accession>
<dbReference type="AlphaFoldDB" id="A0A5B0Q0E4"/>